<dbReference type="GeneTree" id="ENSGT00940000161657"/>
<feature type="compositionally biased region" description="Pro residues" evidence="24">
    <location>
        <begin position="278"/>
        <end position="288"/>
    </location>
</feature>
<dbReference type="GO" id="GO:0005791">
    <property type="term" value="C:rough endoplasmic reticulum"/>
    <property type="evidence" value="ECO:0007669"/>
    <property type="project" value="TreeGrafter"/>
</dbReference>
<evidence type="ECO:0000256" key="17">
    <source>
        <dbReference type="ARBA" id="ARBA00037517"/>
    </source>
</evidence>
<evidence type="ECO:0000259" key="30">
    <source>
        <dbReference type="PROSITE" id="PS51092"/>
    </source>
</evidence>
<dbReference type="SMART" id="SM00058">
    <property type="entry name" value="FN1"/>
    <property type="match status" value="1"/>
</dbReference>
<keyword evidence="11" id="KW-0094">Blood coagulation</keyword>
<dbReference type="FunFam" id="2.40.10.10:FF:000097">
    <property type="entry name" value="Coagulation factor XII"/>
    <property type="match status" value="1"/>
</dbReference>
<keyword evidence="32" id="KW-1185">Reference proteome</keyword>
<keyword evidence="7 25" id="KW-0732">Signal</keyword>
<dbReference type="SMART" id="SM00181">
    <property type="entry name" value="EGF"/>
    <property type="match status" value="1"/>
</dbReference>
<comment type="catalytic activity">
    <reaction evidence="16">
        <text>Selective cleavage of Arg-|-Ile bonds in factor VII to form factor VIIa and factor XI to form factor XIa.</text>
        <dbReference type="EC" id="3.4.21.38"/>
    </reaction>
</comment>
<feature type="chain" id="PRO_5035167506" description="Coagulation factor XII" evidence="25">
    <location>
        <begin position="20"/>
        <end position="599"/>
    </location>
</feature>
<dbReference type="PROSITE" id="PS50070">
    <property type="entry name" value="KRINGLE_2"/>
    <property type="match status" value="1"/>
</dbReference>
<dbReference type="SUPFAM" id="SSF50494">
    <property type="entry name" value="Trypsin-like serine proteases"/>
    <property type="match status" value="1"/>
</dbReference>
<feature type="disulfide bond" evidence="22">
    <location>
        <begin position="201"/>
        <end position="240"/>
    </location>
</feature>
<evidence type="ECO:0000313" key="32">
    <source>
        <dbReference type="Proteomes" id="UP000028761"/>
    </source>
</evidence>
<dbReference type="PROSITE" id="PS51091">
    <property type="entry name" value="FN1_2"/>
    <property type="match status" value="1"/>
</dbReference>
<dbReference type="CDD" id="cd00062">
    <property type="entry name" value="FN2"/>
    <property type="match status" value="1"/>
</dbReference>
<dbReference type="PANTHER" id="PTHR24264">
    <property type="entry name" value="TRYPSIN-RELATED"/>
    <property type="match status" value="1"/>
</dbReference>
<keyword evidence="9" id="KW-0378">Hydrolase</keyword>
<dbReference type="EC" id="3.4.21.38" evidence="18"/>
<dbReference type="CDD" id="cd00061">
    <property type="entry name" value="FN1"/>
    <property type="match status" value="1"/>
</dbReference>
<dbReference type="InterPro" id="IPR001314">
    <property type="entry name" value="Peptidase_S1A"/>
</dbReference>
<dbReference type="PRINTS" id="PR00018">
    <property type="entry name" value="KRINGLE"/>
</dbReference>
<reference evidence="31" key="2">
    <citation type="submission" date="2025-08" db="UniProtKB">
        <authorList>
            <consortium name="Ensembl"/>
        </authorList>
    </citation>
    <scope>IDENTIFICATION</scope>
</reference>
<feature type="disulfide bond" evidence="21">
    <location>
        <begin position="163"/>
        <end position="172"/>
    </location>
</feature>
<evidence type="ECO:0000256" key="15">
    <source>
        <dbReference type="ARBA" id="ARBA00023281"/>
    </source>
</evidence>
<dbReference type="InterPro" id="IPR000562">
    <property type="entry name" value="FN_type2_dom"/>
</dbReference>
<dbReference type="PROSITE" id="PS50026">
    <property type="entry name" value="EGF_3"/>
    <property type="match status" value="1"/>
</dbReference>
<evidence type="ECO:0000256" key="1">
    <source>
        <dbReference type="ARBA" id="ARBA00004613"/>
    </source>
</evidence>
<keyword evidence="2" id="KW-0964">Secreted</keyword>
<feature type="domain" description="Peptidase S1" evidence="28">
    <location>
        <begin position="336"/>
        <end position="576"/>
    </location>
</feature>
<dbReference type="FunFam" id="2.10.25.10:FF:000338">
    <property type="entry name" value="hepatocyte growth factor activator"/>
    <property type="match status" value="1"/>
</dbReference>
<feature type="compositionally biased region" description="Low complexity" evidence="24">
    <location>
        <begin position="289"/>
        <end position="301"/>
    </location>
</feature>
<dbReference type="FunFam" id="2.10.10.10:FF:000010">
    <property type="entry name" value="Coagulation factor XII"/>
    <property type="match status" value="1"/>
</dbReference>
<dbReference type="PANTHER" id="PTHR24264:SF46">
    <property type="entry name" value="COAGULATION FACTOR XII"/>
    <property type="match status" value="1"/>
</dbReference>
<keyword evidence="13 23" id="KW-1015">Disulfide bond</keyword>
<dbReference type="InterPro" id="IPR018114">
    <property type="entry name" value="TRYPSIN_HIS"/>
</dbReference>
<gene>
    <name evidence="31" type="primary">F12</name>
</gene>
<dbReference type="Gene3D" id="2.40.10.10">
    <property type="entry name" value="Trypsin-like serine proteases"/>
    <property type="match status" value="2"/>
</dbReference>
<dbReference type="PRINTS" id="PR00722">
    <property type="entry name" value="CHYMOTRYPSIN"/>
</dbReference>
<evidence type="ECO:0000256" key="11">
    <source>
        <dbReference type="ARBA" id="ARBA00023084"/>
    </source>
</evidence>
<reference evidence="31 32" key="1">
    <citation type="submission" date="2012-03" db="EMBL/GenBank/DDBJ databases">
        <title>Whole Genome Assembly of Papio anubis.</title>
        <authorList>
            <person name="Liu Y.L."/>
            <person name="Abraham K.A."/>
            <person name="Akbar H.A."/>
            <person name="Ali S.A."/>
            <person name="Anosike U.A."/>
            <person name="Aqrawi P.A."/>
            <person name="Arias F.A."/>
            <person name="Attaway T.A."/>
            <person name="Awwad R.A."/>
            <person name="Babu C.B."/>
            <person name="Bandaranaike D.B."/>
            <person name="Battles P.B."/>
            <person name="Bell A.B."/>
            <person name="Beltran B.B."/>
            <person name="Berhane-Mersha D.B."/>
            <person name="Bess C.B."/>
            <person name="Bickham C.B."/>
            <person name="Bolden T.B."/>
            <person name="Carter K.C."/>
            <person name="Chau D.C."/>
            <person name="Chavez A.C."/>
            <person name="Clerc-Blankenburg K.C."/>
            <person name="Coyle M.C."/>
            <person name="Dao M.D."/>
            <person name="Davila M.L.D."/>
            <person name="Davy-Carroll L.D."/>
            <person name="Denson S.D."/>
            <person name="Dinh H.D."/>
            <person name="Fernandez S.F."/>
            <person name="Fernando P.F."/>
            <person name="Forbes L.F."/>
            <person name="Francis C.F."/>
            <person name="Francisco L.F."/>
            <person name="Fu Q.F."/>
            <person name="Garcia-Iii R.G."/>
            <person name="Garrett T.G."/>
            <person name="Gross S.G."/>
            <person name="Gubbala S.G."/>
            <person name="Hirani K.H."/>
            <person name="Hogues M.H."/>
            <person name="Hollins B.H."/>
            <person name="Jackson L.J."/>
            <person name="Javaid M.J."/>
            <person name="Jhangiani S.J."/>
            <person name="Johnson A.J."/>
            <person name="Johnson B.J."/>
            <person name="Jones J.J."/>
            <person name="Joshi V.J."/>
            <person name="Kalu J.K."/>
            <person name="Khan N.K."/>
            <person name="Korchina V.K."/>
            <person name="Kovar C.K."/>
            <person name="Lago L.L."/>
            <person name="Lara F.L."/>
            <person name="Le T.-K.L."/>
            <person name="Lee S.L."/>
            <person name="Legall-Iii F.L."/>
            <person name="Lemon S.L."/>
            <person name="Liu J.L."/>
            <person name="Liu Y.-S.L."/>
            <person name="Liyanage D.L."/>
            <person name="Lopez J.L."/>
            <person name="Lorensuhewa L.L."/>
            <person name="Mata R.M."/>
            <person name="Mathew T.M."/>
            <person name="Mercado C.M."/>
            <person name="Mercado I.M."/>
            <person name="Morales K.M."/>
            <person name="Morgan M.M."/>
            <person name="Munidasa M.M."/>
            <person name="Ngo D.N."/>
            <person name="Nguyen L.N."/>
            <person name="Nguyen T.N."/>
            <person name="Nguyen N.N."/>
            <person name="Obregon M.O."/>
            <person name="Okwuonu G.O."/>
            <person name="Ongeri F.O."/>
            <person name="Onwere C.O."/>
            <person name="Osifeso I.O."/>
            <person name="Parra A.P."/>
            <person name="Patil S.P."/>
            <person name="Perez A.P."/>
            <person name="Perez Y.P."/>
            <person name="Pham C.P."/>
            <person name="Pu L.-L.P."/>
            <person name="Puazo M.P."/>
            <person name="Quiroz J.Q."/>
            <person name="Rouhana J.R."/>
            <person name="Ruiz M.R."/>
            <person name="Ruiz S.-J.R."/>
            <person name="Saada N.S."/>
            <person name="Santibanez J.S."/>
            <person name="Scheel M.S."/>
            <person name="Schneider B.S."/>
            <person name="Simmons D.S."/>
            <person name="Sisson I.S."/>
            <person name="Tang L.-Y.T."/>
            <person name="Thornton R.T."/>
            <person name="Tisius J.T."/>
            <person name="Toledanes G.T."/>
            <person name="Trejos Z.T."/>
            <person name="Usmani K.U."/>
            <person name="Varghese R.V."/>
            <person name="Vattathil S.V."/>
            <person name="Vee V.V."/>
            <person name="Walker D.W."/>
            <person name="Weissenberger G.W."/>
            <person name="White C.W."/>
            <person name="Williams A.W."/>
            <person name="Woodworth J.W."/>
            <person name="Wright R.W."/>
            <person name="Zhu Y.Z."/>
            <person name="Han Y.H."/>
            <person name="Newsham I.N."/>
            <person name="Nazareth L.N."/>
            <person name="Worley K.W."/>
            <person name="Muzny D.M."/>
            <person name="Rogers J.R."/>
            <person name="Gibbs R.G."/>
        </authorList>
    </citation>
    <scope>NUCLEOTIDE SEQUENCE [LARGE SCALE GENOMIC DNA]</scope>
</reference>
<evidence type="ECO:0000256" key="2">
    <source>
        <dbReference type="ARBA" id="ARBA00022525"/>
    </source>
</evidence>
<dbReference type="PROSITE" id="PS00023">
    <property type="entry name" value="FN2_1"/>
    <property type="match status" value="1"/>
</dbReference>
<dbReference type="InterPro" id="IPR000083">
    <property type="entry name" value="Fibronectin_type1"/>
</dbReference>
<dbReference type="SMART" id="SM00020">
    <property type="entry name" value="Tryp_SPc"/>
    <property type="match status" value="1"/>
</dbReference>
<dbReference type="Pfam" id="PF00051">
    <property type="entry name" value="Kringle"/>
    <property type="match status" value="1"/>
</dbReference>
<dbReference type="Proteomes" id="UP000028761">
    <property type="component" value="Chromosome 5"/>
</dbReference>
<feature type="signal peptide" evidence="25">
    <location>
        <begin position="1"/>
        <end position="19"/>
    </location>
</feature>
<dbReference type="InterPro" id="IPR009003">
    <property type="entry name" value="Peptidase_S1_PA"/>
</dbReference>
<feature type="domain" description="Fibronectin type-I" evidence="29">
    <location>
        <begin position="96"/>
        <end position="136"/>
    </location>
</feature>
<evidence type="ECO:0000256" key="9">
    <source>
        <dbReference type="ARBA" id="ARBA00022801"/>
    </source>
</evidence>
<evidence type="ECO:0000256" key="3">
    <source>
        <dbReference type="ARBA" id="ARBA00022536"/>
    </source>
</evidence>
<evidence type="ECO:0000256" key="19">
    <source>
        <dbReference type="ARBA" id="ARBA00039367"/>
    </source>
</evidence>
<feature type="disulfide bond" evidence="23">
    <location>
        <begin position="47"/>
        <end position="73"/>
    </location>
</feature>
<dbReference type="InterPro" id="IPR050127">
    <property type="entry name" value="Serine_Proteases_S1"/>
</dbReference>
<dbReference type="Gene3D" id="2.10.25.10">
    <property type="entry name" value="Laminin"/>
    <property type="match status" value="1"/>
</dbReference>
<evidence type="ECO:0000256" key="22">
    <source>
        <dbReference type="PROSITE-ProRule" id="PRU00121"/>
    </source>
</evidence>
<dbReference type="Ensembl" id="ENSPANT00000078366.1">
    <property type="protein sequence ID" value="ENSPANP00000055615.1"/>
    <property type="gene ID" value="ENSPANG00000008365.3"/>
</dbReference>
<feature type="domain" description="Kringle" evidence="27">
    <location>
        <begin position="179"/>
        <end position="258"/>
    </location>
</feature>
<feature type="domain" description="Fibronectin type-II" evidence="30">
    <location>
        <begin position="42"/>
        <end position="90"/>
    </location>
</feature>
<dbReference type="InterPro" id="IPR036943">
    <property type="entry name" value="FN_type2_sf"/>
</dbReference>
<dbReference type="CDD" id="cd00108">
    <property type="entry name" value="KR"/>
    <property type="match status" value="1"/>
</dbReference>
<dbReference type="Pfam" id="PF00039">
    <property type="entry name" value="fn1"/>
    <property type="match status" value="1"/>
</dbReference>
<evidence type="ECO:0000256" key="16">
    <source>
        <dbReference type="ARBA" id="ARBA00036304"/>
    </source>
</evidence>
<name>A0A8I5N550_PAPAN</name>
<evidence type="ECO:0000259" key="27">
    <source>
        <dbReference type="PROSITE" id="PS50070"/>
    </source>
</evidence>
<dbReference type="PROSITE" id="PS01253">
    <property type="entry name" value="FN1_1"/>
    <property type="match status" value="1"/>
</dbReference>
<dbReference type="InterPro" id="IPR018056">
    <property type="entry name" value="Kringle_CS"/>
</dbReference>
<dbReference type="InterPro" id="IPR043504">
    <property type="entry name" value="Peptidase_S1_PA_chymotrypsin"/>
</dbReference>
<comment type="caution">
    <text evidence="21">Lacks conserved residue(s) required for the propagation of feature annotation.</text>
</comment>
<keyword evidence="10" id="KW-0720">Serine protease</keyword>
<evidence type="ECO:0000259" key="26">
    <source>
        <dbReference type="PROSITE" id="PS50026"/>
    </source>
</evidence>
<dbReference type="GO" id="GO:0005615">
    <property type="term" value="C:extracellular space"/>
    <property type="evidence" value="ECO:0007669"/>
    <property type="project" value="TreeGrafter"/>
</dbReference>
<evidence type="ECO:0000256" key="12">
    <source>
        <dbReference type="ARBA" id="ARBA00023145"/>
    </source>
</evidence>
<feature type="domain" description="EGF-like" evidence="26">
    <location>
        <begin position="137"/>
        <end position="173"/>
    </location>
</feature>
<evidence type="ECO:0000256" key="8">
    <source>
        <dbReference type="ARBA" id="ARBA00022737"/>
    </source>
</evidence>
<feature type="disulfide bond" evidence="23">
    <location>
        <begin position="61"/>
        <end position="88"/>
    </location>
</feature>
<evidence type="ECO:0000256" key="4">
    <source>
        <dbReference type="ARBA" id="ARBA00022572"/>
    </source>
</evidence>
<keyword evidence="4 22" id="KW-0420">Kringle</keyword>
<evidence type="ECO:0000256" key="5">
    <source>
        <dbReference type="ARBA" id="ARBA00022670"/>
    </source>
</evidence>
<dbReference type="SUPFAM" id="SSF57440">
    <property type="entry name" value="Kringle-like"/>
    <property type="match status" value="2"/>
</dbReference>
<evidence type="ECO:0000256" key="13">
    <source>
        <dbReference type="ARBA" id="ARBA00023157"/>
    </source>
</evidence>
<dbReference type="InterPro" id="IPR013806">
    <property type="entry name" value="Kringle-like"/>
</dbReference>
<protein>
    <recommendedName>
        <fullName evidence="19">Coagulation factor XII</fullName>
        <ecNumber evidence="18">3.4.21.38</ecNumber>
    </recommendedName>
    <alternativeName>
        <fullName evidence="20">Hageman factor</fullName>
    </alternativeName>
</protein>
<dbReference type="GO" id="GO:0031638">
    <property type="term" value="P:zymogen activation"/>
    <property type="evidence" value="ECO:0007669"/>
    <property type="project" value="TreeGrafter"/>
</dbReference>
<reference evidence="31" key="3">
    <citation type="submission" date="2025-09" db="UniProtKB">
        <authorList>
            <consortium name="Ensembl"/>
        </authorList>
    </citation>
    <scope>IDENTIFICATION</scope>
</reference>
<dbReference type="SMART" id="SM00130">
    <property type="entry name" value="KR"/>
    <property type="match status" value="1"/>
</dbReference>
<evidence type="ECO:0000256" key="10">
    <source>
        <dbReference type="ARBA" id="ARBA00022825"/>
    </source>
</evidence>
<evidence type="ECO:0000256" key="20">
    <source>
        <dbReference type="ARBA" id="ARBA00042651"/>
    </source>
</evidence>
<evidence type="ECO:0000259" key="28">
    <source>
        <dbReference type="PROSITE" id="PS50240"/>
    </source>
</evidence>
<dbReference type="PROSITE" id="PS51092">
    <property type="entry name" value="FN2_2"/>
    <property type="match status" value="1"/>
</dbReference>
<evidence type="ECO:0000256" key="6">
    <source>
        <dbReference type="ARBA" id="ARBA00022696"/>
    </source>
</evidence>
<dbReference type="InterPro" id="IPR038178">
    <property type="entry name" value="Kringle_sf"/>
</dbReference>
<accession>A0A8I5N550</accession>
<comment type="subcellular location">
    <subcellularLocation>
        <location evidence="1">Secreted</location>
    </subcellularLocation>
</comment>
<evidence type="ECO:0000256" key="23">
    <source>
        <dbReference type="PROSITE-ProRule" id="PRU00479"/>
    </source>
</evidence>
<keyword evidence="5" id="KW-0645">Protease</keyword>
<evidence type="ECO:0000259" key="29">
    <source>
        <dbReference type="PROSITE" id="PS51091"/>
    </source>
</evidence>
<evidence type="ECO:0000256" key="7">
    <source>
        <dbReference type="ARBA" id="ARBA00022729"/>
    </source>
</evidence>
<dbReference type="GO" id="GO:0004252">
    <property type="term" value="F:serine-type endopeptidase activity"/>
    <property type="evidence" value="ECO:0007669"/>
    <property type="project" value="UniProtKB-EC"/>
</dbReference>
<keyword evidence="6" id="KW-0356">Hemostasis</keyword>
<keyword evidence="14" id="KW-0325">Glycoprotein</keyword>
<evidence type="ECO:0000256" key="24">
    <source>
        <dbReference type="SAM" id="MobiDB-lite"/>
    </source>
</evidence>
<dbReference type="PROSITE" id="PS00022">
    <property type="entry name" value="EGF_1"/>
    <property type="match status" value="1"/>
</dbReference>
<sequence>MRALLLLGFLLVSLESTLSIPPWKAPKEHKYKAEEHTVVLTVTGEPCHFPFQYHRRLYHKCTHKGRPGPQTWCATSPNFDEDQRWGYCVEPKKVKEKCFEPQLLRFFHENEIWYRSEQAAVARCQCKGPDAHCQQLASQACRTNLCLHGGRCLEVEGHRLCHCPVGYTGPFCDLDTKASCYDGRGLSYRGLARTTLSGAPCQPWTSEATYRNVTAEQARNWGLGGHAFCRNPDNDIRPWCFVLIGDRLSWEYCDVAQCQAPTQAAPPTPVSPGLHVPLMPPQPAPPKLQPTTRTPPQSQTPGALPVKQEQPPRLTRNGSVSCGQRLRKSLSSMTRVVGGLVALRGAHPYIAALYWGHSFCAGSLIAPCWVLTAAHCLQDRPAPEDLTVVLGQERHNHSCEQCQTLAVRSYRLHEAFSPVSYQHDLALLRLQEDADGSCALLSPYVQPVCLPSGAARPSEPALCQVAGWGHQFEGAEEYSSFLQEAQGSSRAAPMHARVIPEARWCVRTKPQSAGSPCKASSAGDRAVVTATSQASTPMWPTTWPGSGSTPLPDCSGTHLSLLGDSAVGEWLGHGRQNCVPFPQCGQLRARMAQELNKVL</sequence>
<evidence type="ECO:0000256" key="25">
    <source>
        <dbReference type="SAM" id="SignalP"/>
    </source>
</evidence>
<dbReference type="InterPro" id="IPR001254">
    <property type="entry name" value="Trypsin_dom"/>
</dbReference>
<dbReference type="PROSITE" id="PS50240">
    <property type="entry name" value="TRYPSIN_DOM"/>
    <property type="match status" value="1"/>
</dbReference>
<keyword evidence="15" id="KW-0280">Fibrinolysis</keyword>
<dbReference type="FunFam" id="2.40.20.10:FF:000016">
    <property type="entry name" value="Coagulation factor XII"/>
    <property type="match status" value="1"/>
</dbReference>
<dbReference type="Pfam" id="PF21795">
    <property type="entry name" value="JAG1-like_EGF2"/>
    <property type="match status" value="1"/>
</dbReference>
<dbReference type="GO" id="GO:0007596">
    <property type="term" value="P:blood coagulation"/>
    <property type="evidence" value="ECO:0007669"/>
    <property type="project" value="UniProtKB-KW"/>
</dbReference>
<dbReference type="Gene3D" id="2.40.20.10">
    <property type="entry name" value="Plasminogen Kringle 4"/>
    <property type="match status" value="1"/>
</dbReference>
<dbReference type="InterPro" id="IPR000742">
    <property type="entry name" value="EGF"/>
</dbReference>
<dbReference type="InterPro" id="IPR000001">
    <property type="entry name" value="Kringle"/>
</dbReference>
<dbReference type="CDD" id="cd00190">
    <property type="entry name" value="Tryp_SPc"/>
    <property type="match status" value="1"/>
</dbReference>
<dbReference type="SMART" id="SM00059">
    <property type="entry name" value="FN2"/>
    <property type="match status" value="1"/>
</dbReference>
<evidence type="ECO:0000256" key="18">
    <source>
        <dbReference type="ARBA" id="ARBA00039013"/>
    </source>
</evidence>
<dbReference type="AlphaFoldDB" id="A0A8I5N550"/>
<feature type="region of interest" description="Disordered" evidence="24">
    <location>
        <begin position="264"/>
        <end position="322"/>
    </location>
</feature>
<dbReference type="Pfam" id="PF00040">
    <property type="entry name" value="fn2"/>
    <property type="match status" value="1"/>
</dbReference>
<dbReference type="CDD" id="cd00054">
    <property type="entry name" value="EGF_CA"/>
    <property type="match status" value="1"/>
</dbReference>
<dbReference type="GO" id="GO:0042730">
    <property type="term" value="P:fibrinolysis"/>
    <property type="evidence" value="ECO:0007669"/>
    <property type="project" value="UniProtKB-KW"/>
</dbReference>
<dbReference type="Pfam" id="PF00089">
    <property type="entry name" value="Trypsin"/>
    <property type="match status" value="1"/>
</dbReference>
<dbReference type="PROSITE" id="PS00134">
    <property type="entry name" value="TRYPSIN_HIS"/>
    <property type="match status" value="1"/>
</dbReference>
<organism evidence="31 32">
    <name type="scientific">Papio anubis</name>
    <name type="common">Olive baboon</name>
    <dbReference type="NCBI Taxonomy" id="9555"/>
    <lineage>
        <taxon>Eukaryota</taxon>
        <taxon>Metazoa</taxon>
        <taxon>Chordata</taxon>
        <taxon>Craniata</taxon>
        <taxon>Vertebrata</taxon>
        <taxon>Euteleostomi</taxon>
        <taxon>Mammalia</taxon>
        <taxon>Eutheria</taxon>
        <taxon>Euarchontoglires</taxon>
        <taxon>Primates</taxon>
        <taxon>Haplorrhini</taxon>
        <taxon>Catarrhini</taxon>
        <taxon>Cercopithecidae</taxon>
        <taxon>Cercopithecinae</taxon>
        <taxon>Papio</taxon>
    </lineage>
</organism>
<evidence type="ECO:0000256" key="21">
    <source>
        <dbReference type="PROSITE-ProRule" id="PRU00076"/>
    </source>
</evidence>
<proteinExistence type="predicted"/>
<evidence type="ECO:0000256" key="14">
    <source>
        <dbReference type="ARBA" id="ARBA00023180"/>
    </source>
</evidence>
<keyword evidence="8" id="KW-0677">Repeat</keyword>
<dbReference type="PROSITE" id="PS00021">
    <property type="entry name" value="KRINGLE_1"/>
    <property type="match status" value="1"/>
</dbReference>
<comment type="function">
    <text evidence="17">Factor XII is a serum glycoprotein that participates in the initiation of blood coagulation, fibrinolysis, and the generation of bradykinin and angiotensin. Prekallikrein is cleaved by factor XII to form kallikrein, which then cleaves factor XII first to alpha-factor XIIa and then trypsin cleaves it to beta-factor XIIa. Alpha-factor XIIa activates factor XI to factor XIa.</text>
</comment>
<keyword evidence="3 21" id="KW-0245">EGF-like domain</keyword>
<dbReference type="PRINTS" id="PR00013">
    <property type="entry name" value="FNTYPEII"/>
</dbReference>
<keyword evidence="12" id="KW-0865">Zymogen</keyword>
<dbReference type="PROSITE" id="PS01186">
    <property type="entry name" value="EGF_2"/>
    <property type="match status" value="1"/>
</dbReference>
<dbReference type="Gene3D" id="2.10.10.10">
    <property type="entry name" value="Fibronectin, type II, collagen-binding"/>
    <property type="match status" value="1"/>
</dbReference>
<evidence type="ECO:0000313" key="31">
    <source>
        <dbReference type="Ensembl" id="ENSPANP00000055615.1"/>
    </source>
</evidence>